<dbReference type="AlphaFoldDB" id="A0A2S4PNU8"/>
<evidence type="ECO:0000313" key="1">
    <source>
        <dbReference type="EMBL" id="POS83692.1"/>
    </source>
</evidence>
<sequence>MAPPLVSKLVLSPEPPDTGKCVFGPTTAIGENVLALLADGAFRALRGECVYVKIETKLQTQRDIWAEKTKPENIAILAPTPAKAAAILQNKTAIENRCGSAVFERQEKWTNFIIGPILKKVRCLEGFRDPMDGLLSEELAAVKEIVPICYMNWILRFQDDQNFGHIRISAPKAKSNKFPPRLRLFGEAVFVQRIRQRQKPIVCDK</sequence>
<proteinExistence type="predicted"/>
<accession>A0A2S4PNU8</accession>
<reference evidence="1 2" key="1">
    <citation type="submission" date="2017-10" db="EMBL/GenBank/DDBJ databases">
        <title>Development of genomic resources for the powdery mildew, Erysiphe pulchra.</title>
        <authorList>
            <person name="Wadl P.A."/>
            <person name="Mack B.M."/>
            <person name="Moore G."/>
            <person name="Beltz S.B."/>
        </authorList>
    </citation>
    <scope>NUCLEOTIDE SEQUENCE [LARGE SCALE GENOMIC DNA]</scope>
    <source>
        <strain evidence="1">Cflorida</strain>
    </source>
</reference>
<keyword evidence="2" id="KW-1185">Reference proteome</keyword>
<organism evidence="1 2">
    <name type="scientific">Erysiphe pulchra</name>
    <dbReference type="NCBI Taxonomy" id="225359"/>
    <lineage>
        <taxon>Eukaryota</taxon>
        <taxon>Fungi</taxon>
        <taxon>Dikarya</taxon>
        <taxon>Ascomycota</taxon>
        <taxon>Pezizomycotina</taxon>
        <taxon>Leotiomycetes</taxon>
        <taxon>Erysiphales</taxon>
        <taxon>Erysiphaceae</taxon>
        <taxon>Erysiphe</taxon>
    </lineage>
</organism>
<evidence type="ECO:0000313" key="2">
    <source>
        <dbReference type="Proteomes" id="UP000237438"/>
    </source>
</evidence>
<protein>
    <submittedName>
        <fullName evidence="1">Uncharacterized protein</fullName>
    </submittedName>
</protein>
<comment type="caution">
    <text evidence="1">The sequence shown here is derived from an EMBL/GenBank/DDBJ whole genome shotgun (WGS) entry which is preliminary data.</text>
</comment>
<dbReference type="EMBL" id="PEDP01001413">
    <property type="protein sequence ID" value="POS83692.1"/>
    <property type="molecule type" value="Genomic_DNA"/>
</dbReference>
<dbReference type="Proteomes" id="UP000237438">
    <property type="component" value="Unassembled WGS sequence"/>
</dbReference>
<name>A0A2S4PNU8_9PEZI</name>
<gene>
    <name evidence="1" type="ORF">EPUL_005063</name>
</gene>